<dbReference type="EMBL" id="VSSQ01000428">
    <property type="protein sequence ID" value="MPL94436.1"/>
    <property type="molecule type" value="Genomic_DNA"/>
</dbReference>
<accession>A0A644VSX7</accession>
<proteinExistence type="predicted"/>
<feature type="transmembrane region" description="Helical" evidence="1">
    <location>
        <begin position="38"/>
        <end position="56"/>
    </location>
</feature>
<evidence type="ECO:0000256" key="1">
    <source>
        <dbReference type="SAM" id="Phobius"/>
    </source>
</evidence>
<organism evidence="2">
    <name type="scientific">bioreactor metagenome</name>
    <dbReference type="NCBI Taxonomy" id="1076179"/>
    <lineage>
        <taxon>unclassified sequences</taxon>
        <taxon>metagenomes</taxon>
        <taxon>ecological metagenomes</taxon>
    </lineage>
</organism>
<protein>
    <submittedName>
        <fullName evidence="2">Uncharacterized protein</fullName>
    </submittedName>
</protein>
<feature type="transmembrane region" description="Helical" evidence="1">
    <location>
        <begin position="12"/>
        <end position="32"/>
    </location>
</feature>
<keyword evidence="1" id="KW-0812">Transmembrane</keyword>
<gene>
    <name evidence="2" type="ORF">SDC9_40589</name>
</gene>
<keyword evidence="1" id="KW-1133">Transmembrane helix</keyword>
<sequence>MSNIKTILSKHKPIFLLATIIIGIMLVIGFYFQGPFGLIGSLTLGIISIISILISIEENRESTSQSIISNTKNVTDQIDTSILNTLTSLKYDVYVEKLKNLREHVDKALIIHRKNV</sequence>
<dbReference type="AlphaFoldDB" id="A0A644VSX7"/>
<evidence type="ECO:0000313" key="2">
    <source>
        <dbReference type="EMBL" id="MPL94436.1"/>
    </source>
</evidence>
<name>A0A644VSX7_9ZZZZ</name>
<reference evidence="2" key="1">
    <citation type="submission" date="2019-08" db="EMBL/GenBank/DDBJ databases">
        <authorList>
            <person name="Kucharzyk K."/>
            <person name="Murdoch R.W."/>
            <person name="Higgins S."/>
            <person name="Loffler F."/>
        </authorList>
    </citation>
    <scope>NUCLEOTIDE SEQUENCE</scope>
</reference>
<comment type="caution">
    <text evidence="2">The sequence shown here is derived from an EMBL/GenBank/DDBJ whole genome shotgun (WGS) entry which is preliminary data.</text>
</comment>
<keyword evidence="1" id="KW-0472">Membrane</keyword>